<sequence>MKNKIAGPTPHIRMNSSIEYNDFGTRCTKNSHISDGKKIKLRH</sequence>
<accession>A0A0E9SFF9</accession>
<evidence type="ECO:0000313" key="1">
    <source>
        <dbReference type="EMBL" id="JAH40021.1"/>
    </source>
</evidence>
<dbReference type="AlphaFoldDB" id="A0A0E9SFF9"/>
<organism evidence="1">
    <name type="scientific">Anguilla anguilla</name>
    <name type="common">European freshwater eel</name>
    <name type="synonym">Muraena anguilla</name>
    <dbReference type="NCBI Taxonomy" id="7936"/>
    <lineage>
        <taxon>Eukaryota</taxon>
        <taxon>Metazoa</taxon>
        <taxon>Chordata</taxon>
        <taxon>Craniata</taxon>
        <taxon>Vertebrata</taxon>
        <taxon>Euteleostomi</taxon>
        <taxon>Actinopterygii</taxon>
        <taxon>Neopterygii</taxon>
        <taxon>Teleostei</taxon>
        <taxon>Anguilliformes</taxon>
        <taxon>Anguillidae</taxon>
        <taxon>Anguilla</taxon>
    </lineage>
</organism>
<name>A0A0E9SFF9_ANGAN</name>
<reference evidence="1" key="2">
    <citation type="journal article" date="2015" name="Fish Shellfish Immunol.">
        <title>Early steps in the European eel (Anguilla anguilla)-Vibrio vulnificus interaction in the gills: Role of the RtxA13 toxin.</title>
        <authorList>
            <person name="Callol A."/>
            <person name="Pajuelo D."/>
            <person name="Ebbesson L."/>
            <person name="Teles M."/>
            <person name="MacKenzie S."/>
            <person name="Amaro C."/>
        </authorList>
    </citation>
    <scope>NUCLEOTIDE SEQUENCE</scope>
</reference>
<dbReference type="EMBL" id="GBXM01068556">
    <property type="protein sequence ID" value="JAH40021.1"/>
    <property type="molecule type" value="Transcribed_RNA"/>
</dbReference>
<reference evidence="1" key="1">
    <citation type="submission" date="2014-11" db="EMBL/GenBank/DDBJ databases">
        <authorList>
            <person name="Amaro Gonzalez C."/>
        </authorList>
    </citation>
    <scope>NUCLEOTIDE SEQUENCE</scope>
</reference>
<proteinExistence type="predicted"/>
<protein>
    <submittedName>
        <fullName evidence="1">Uncharacterized protein</fullName>
    </submittedName>
</protein>